<keyword evidence="1" id="KW-1133">Transmembrane helix</keyword>
<reference evidence="3" key="1">
    <citation type="journal article" date="2019" name="Int. J. Syst. Evol. Microbiol.">
        <title>The Global Catalogue of Microorganisms (GCM) 10K type strain sequencing project: providing services to taxonomists for standard genome sequencing and annotation.</title>
        <authorList>
            <consortium name="The Broad Institute Genomics Platform"/>
            <consortium name="The Broad Institute Genome Sequencing Center for Infectious Disease"/>
            <person name="Wu L."/>
            <person name="Ma J."/>
        </authorList>
    </citation>
    <scope>NUCLEOTIDE SEQUENCE [LARGE SCALE GENOMIC DNA]</scope>
    <source>
        <strain evidence="3">CGMCC 1.16031</strain>
    </source>
</reference>
<keyword evidence="3" id="KW-1185">Reference proteome</keyword>
<organism evidence="2 3">
    <name type="scientific">Pseudobowmanella zhangzhouensis</name>
    <dbReference type="NCBI Taxonomy" id="1537679"/>
    <lineage>
        <taxon>Bacteria</taxon>
        <taxon>Pseudomonadati</taxon>
        <taxon>Pseudomonadota</taxon>
        <taxon>Gammaproteobacteria</taxon>
        <taxon>Alteromonadales</taxon>
        <taxon>Alteromonadaceae</taxon>
    </lineage>
</organism>
<dbReference type="RefSeq" id="WP_131259587.1">
    <property type="nucleotide sequence ID" value="NZ_JBHSUS010000001.1"/>
</dbReference>
<comment type="caution">
    <text evidence="2">The sequence shown here is derived from an EMBL/GenBank/DDBJ whole genome shotgun (WGS) entry which is preliminary data.</text>
</comment>
<gene>
    <name evidence="2" type="ORF">ACFP85_10795</name>
</gene>
<dbReference type="Proteomes" id="UP001596364">
    <property type="component" value="Unassembled WGS sequence"/>
</dbReference>
<proteinExistence type="predicted"/>
<feature type="transmembrane region" description="Helical" evidence="1">
    <location>
        <begin position="78"/>
        <end position="101"/>
    </location>
</feature>
<keyword evidence="1" id="KW-0472">Membrane</keyword>
<evidence type="ECO:0008006" key="4">
    <source>
        <dbReference type="Google" id="ProtNLM"/>
    </source>
</evidence>
<keyword evidence="1" id="KW-0812">Transmembrane</keyword>
<evidence type="ECO:0000313" key="3">
    <source>
        <dbReference type="Proteomes" id="UP001596364"/>
    </source>
</evidence>
<feature type="transmembrane region" description="Helical" evidence="1">
    <location>
        <begin position="44"/>
        <end position="71"/>
    </location>
</feature>
<evidence type="ECO:0000313" key="2">
    <source>
        <dbReference type="EMBL" id="MFC6440629.1"/>
    </source>
</evidence>
<accession>A0ABW1XPP2</accession>
<dbReference type="EMBL" id="JBHSUS010000001">
    <property type="protein sequence ID" value="MFC6440629.1"/>
    <property type="molecule type" value="Genomic_DNA"/>
</dbReference>
<evidence type="ECO:0000256" key="1">
    <source>
        <dbReference type="SAM" id="Phobius"/>
    </source>
</evidence>
<protein>
    <recommendedName>
        <fullName evidence="4">Phage holin family protein</fullName>
    </recommendedName>
</protein>
<name>A0ABW1XPP2_9ALTE</name>
<sequence>MKKILIAVLLAFVFVYCFESIVDTLFGLQIIVADTTLSGLGELGALALVAILLVLIGLFVAVSVAGVVLFVMAMVFGAIMLAGIATFWPVILVLMLVVLLAKDRRKHS</sequence>